<dbReference type="Proteomes" id="UP001226691">
    <property type="component" value="Unassembled WGS sequence"/>
</dbReference>
<dbReference type="InterPro" id="IPR054202">
    <property type="entry name" value="DUF6907"/>
</dbReference>
<proteinExistence type="predicted"/>
<sequence length="109" mass="12275">MVAPETTTDAARTAECPPWCNGEHEPRRDRRIAHRSEGIIVPGVERVVHHEGDSLFSTVIEIAIGLEHIDDETWVWFGSDNPSRPPTVLSIESTRRLLRAVEALIRDRA</sequence>
<feature type="region of interest" description="Disordered" evidence="1">
    <location>
        <begin position="1"/>
        <end position="27"/>
    </location>
</feature>
<evidence type="ECO:0000313" key="2">
    <source>
        <dbReference type="EMBL" id="MDQ1121829.1"/>
    </source>
</evidence>
<feature type="compositionally biased region" description="Polar residues" evidence="1">
    <location>
        <begin position="1"/>
        <end position="10"/>
    </location>
</feature>
<organism evidence="2 3">
    <name type="scientific">Microbacterium trichothecenolyticum</name>
    <name type="common">Aureobacterium trichothecenolyticum</name>
    <dbReference type="NCBI Taxonomy" id="69370"/>
    <lineage>
        <taxon>Bacteria</taxon>
        <taxon>Bacillati</taxon>
        <taxon>Actinomycetota</taxon>
        <taxon>Actinomycetes</taxon>
        <taxon>Micrococcales</taxon>
        <taxon>Microbacteriaceae</taxon>
        <taxon>Microbacterium</taxon>
    </lineage>
</organism>
<comment type="caution">
    <text evidence="2">The sequence shown here is derived from an EMBL/GenBank/DDBJ whole genome shotgun (WGS) entry which is preliminary data.</text>
</comment>
<dbReference type="EMBL" id="JAUTBF010000001">
    <property type="protein sequence ID" value="MDQ1121829.1"/>
    <property type="molecule type" value="Genomic_DNA"/>
</dbReference>
<name>A0ABU0TQ80_MICTR</name>
<gene>
    <name evidence="2" type="ORF">QE412_000402</name>
</gene>
<accession>A0ABU0TQ80</accession>
<reference evidence="2 3" key="1">
    <citation type="submission" date="2023-07" db="EMBL/GenBank/DDBJ databases">
        <title>Functional and genomic diversity of the sorghum phyllosphere microbiome.</title>
        <authorList>
            <person name="Shade A."/>
        </authorList>
    </citation>
    <scope>NUCLEOTIDE SEQUENCE [LARGE SCALE GENOMIC DNA]</scope>
    <source>
        <strain evidence="2 3">SORGH_AS_1207</strain>
    </source>
</reference>
<evidence type="ECO:0000313" key="3">
    <source>
        <dbReference type="Proteomes" id="UP001226691"/>
    </source>
</evidence>
<keyword evidence="3" id="KW-1185">Reference proteome</keyword>
<protein>
    <submittedName>
        <fullName evidence="2">Uncharacterized protein</fullName>
    </submittedName>
</protein>
<dbReference type="RefSeq" id="WP_307479497.1">
    <property type="nucleotide sequence ID" value="NZ_JAUTBF010000001.1"/>
</dbReference>
<evidence type="ECO:0000256" key="1">
    <source>
        <dbReference type="SAM" id="MobiDB-lite"/>
    </source>
</evidence>
<dbReference type="Pfam" id="PF21848">
    <property type="entry name" value="DUF6907"/>
    <property type="match status" value="1"/>
</dbReference>